<dbReference type="EMBL" id="ARZY01000010">
    <property type="protein sequence ID" value="EWH10666.1"/>
    <property type="molecule type" value="Genomic_DNA"/>
</dbReference>
<dbReference type="OrthoDB" id="9784703at2"/>
<name>W7QFI2_9ALTE</name>
<keyword evidence="1" id="KW-0175">Coiled coil</keyword>
<dbReference type="InterPro" id="IPR016047">
    <property type="entry name" value="M23ase_b-sheet_dom"/>
</dbReference>
<dbReference type="AlphaFoldDB" id="W7QFI2"/>
<sequence length="396" mass="45059">MNQLRIAQLNQQHNKASRTSVCLVVFYLLQLLFSASCLANSTAEETQRKLEKVQQQIISKQDKLDKSHSKLKQTQTQLAQTDRQIGQASRVLRQTKQELRQTQKQLKKLSARQQELEQLKQQQLQVLEKQLNSAYHIGQHDYLKVLLNQDSPAKLERVISYYQYLNKARTQAIENLKATLAELNQTTQTLNQKQLRLTELLEIEAQKQQELVSLKRQQQQQIDALAKLIKSESAEIERLRDNEIALSQALEALAEAIDELPQQVELNGLQDIKGRLLWPAKGRIQNIYGKRKSGQLRWKGVKIDADTGDTVHNVHAGQVVFSDWLKGYGLVIVVEHGDGFMTLYGHNQALLKDVGDIVQSGEPIALVGQSGGQSKPGLYFEVRYQGQPLNPMDWCN</sequence>
<dbReference type="CDD" id="cd12797">
    <property type="entry name" value="M23_peptidase"/>
    <property type="match status" value="1"/>
</dbReference>
<accession>W7QFI2</accession>
<dbReference type="InterPro" id="IPR011055">
    <property type="entry name" value="Dup_hybrid_motif"/>
</dbReference>
<reference evidence="3 4" key="1">
    <citation type="journal article" date="2014" name="Genome Announc.">
        <title>Draft Genome Sequence of the Agar-Degrading Bacterium Catenovulum sp. Strain DS-2, Isolated from Intestines of Haliotis diversicolor.</title>
        <authorList>
            <person name="Shan D."/>
            <person name="Li X."/>
            <person name="Gu Z."/>
            <person name="Wei G."/>
            <person name="Gao Z."/>
            <person name="Shao Z."/>
        </authorList>
    </citation>
    <scope>NUCLEOTIDE SEQUENCE [LARGE SCALE GENOMIC DNA]</scope>
    <source>
        <strain evidence="3 4">DS-2</strain>
    </source>
</reference>
<keyword evidence="4" id="KW-1185">Reference proteome</keyword>
<dbReference type="Proteomes" id="UP000019276">
    <property type="component" value="Unassembled WGS sequence"/>
</dbReference>
<dbReference type="PANTHER" id="PTHR21666">
    <property type="entry name" value="PEPTIDASE-RELATED"/>
    <property type="match status" value="1"/>
</dbReference>
<comment type="caution">
    <text evidence="3">The sequence shown here is derived from an EMBL/GenBank/DDBJ whole genome shotgun (WGS) entry which is preliminary data.</text>
</comment>
<dbReference type="eggNOG" id="COG4942">
    <property type="taxonomic scope" value="Bacteria"/>
</dbReference>
<dbReference type="SUPFAM" id="SSF51261">
    <property type="entry name" value="Duplicated hybrid motif"/>
    <property type="match status" value="1"/>
</dbReference>
<evidence type="ECO:0000313" key="4">
    <source>
        <dbReference type="Proteomes" id="UP000019276"/>
    </source>
</evidence>
<evidence type="ECO:0000256" key="1">
    <source>
        <dbReference type="SAM" id="Coils"/>
    </source>
</evidence>
<dbReference type="Pfam" id="PF01551">
    <property type="entry name" value="Peptidase_M23"/>
    <property type="match status" value="1"/>
</dbReference>
<dbReference type="Gene3D" id="2.70.70.10">
    <property type="entry name" value="Glucose Permease (Domain IIA)"/>
    <property type="match status" value="1"/>
</dbReference>
<proteinExistence type="predicted"/>
<organism evidence="3 4">
    <name type="scientific">Catenovulum agarivorans DS-2</name>
    <dbReference type="NCBI Taxonomy" id="1328313"/>
    <lineage>
        <taxon>Bacteria</taxon>
        <taxon>Pseudomonadati</taxon>
        <taxon>Pseudomonadota</taxon>
        <taxon>Gammaproteobacteria</taxon>
        <taxon>Alteromonadales</taxon>
        <taxon>Alteromonadaceae</taxon>
        <taxon>Catenovulum</taxon>
    </lineage>
</organism>
<evidence type="ECO:0000259" key="2">
    <source>
        <dbReference type="Pfam" id="PF01551"/>
    </source>
</evidence>
<gene>
    <name evidence="3" type="ORF">DS2_07533</name>
</gene>
<dbReference type="STRING" id="1328313.DS2_07533"/>
<protein>
    <submittedName>
        <fullName evidence="3">Peptidase M23B</fullName>
    </submittedName>
</protein>
<dbReference type="FunFam" id="2.70.70.10:FF:000003">
    <property type="entry name" value="Murein hydrolase activator EnvC"/>
    <property type="match status" value="1"/>
</dbReference>
<feature type="domain" description="M23ase beta-sheet core" evidence="2">
    <location>
        <begin position="298"/>
        <end position="391"/>
    </location>
</feature>
<dbReference type="GO" id="GO:0004222">
    <property type="term" value="F:metalloendopeptidase activity"/>
    <property type="evidence" value="ECO:0007669"/>
    <property type="project" value="TreeGrafter"/>
</dbReference>
<evidence type="ECO:0000313" key="3">
    <source>
        <dbReference type="EMBL" id="EWH10666.1"/>
    </source>
</evidence>
<feature type="coiled-coil region" evidence="1">
    <location>
        <begin position="43"/>
        <end position="129"/>
    </location>
</feature>
<dbReference type="PANTHER" id="PTHR21666:SF270">
    <property type="entry name" value="MUREIN HYDROLASE ACTIVATOR ENVC"/>
    <property type="match status" value="1"/>
</dbReference>
<feature type="coiled-coil region" evidence="1">
    <location>
        <begin position="166"/>
        <end position="256"/>
    </location>
</feature>
<dbReference type="InterPro" id="IPR050570">
    <property type="entry name" value="Cell_wall_metabolism_enzyme"/>
</dbReference>
<dbReference type="Gene3D" id="6.10.250.3150">
    <property type="match status" value="1"/>
</dbReference>